<proteinExistence type="predicted"/>
<dbReference type="Proteomes" id="UP000659904">
    <property type="component" value="Unassembled WGS sequence"/>
</dbReference>
<organism evidence="1 2">
    <name type="scientific">Catellatospora citrea</name>
    <dbReference type="NCBI Taxonomy" id="53366"/>
    <lineage>
        <taxon>Bacteria</taxon>
        <taxon>Bacillati</taxon>
        <taxon>Actinomycetota</taxon>
        <taxon>Actinomycetes</taxon>
        <taxon>Micromonosporales</taxon>
        <taxon>Micromonosporaceae</taxon>
        <taxon>Catellatospora</taxon>
    </lineage>
</organism>
<dbReference type="EMBL" id="BONH01000038">
    <property type="protein sequence ID" value="GIG01385.1"/>
    <property type="molecule type" value="Genomic_DNA"/>
</dbReference>
<evidence type="ECO:0000313" key="2">
    <source>
        <dbReference type="Proteomes" id="UP000659904"/>
    </source>
</evidence>
<name>A0A8J3KIF4_9ACTN</name>
<evidence type="ECO:0000313" key="1">
    <source>
        <dbReference type="EMBL" id="GIG01385.1"/>
    </source>
</evidence>
<gene>
    <name evidence="1" type="ORF">Cci01nite_64780</name>
</gene>
<sequence length="157" mass="16753">MLVKGDWATIPVRAGWTMAIQYGRLPSGTLDAISVRGKAPSTEEGKAYLFEARLAEGPPDVLAGGAKGSPPWWLLAGGPAVVGNGGYAFRSSHGLDQGRGVKWDGPEQEFRVLAQELRADEDTKRFLPALKDVSRDPGNYIGEAFVIGTGTTTLLRV</sequence>
<protein>
    <submittedName>
        <fullName evidence="1">Uncharacterized protein</fullName>
    </submittedName>
</protein>
<accession>A0A8J3KIF4</accession>
<dbReference type="AlphaFoldDB" id="A0A8J3KIF4"/>
<reference evidence="1 2" key="1">
    <citation type="submission" date="2021-01" db="EMBL/GenBank/DDBJ databases">
        <title>Whole genome shotgun sequence of Catellatospora citrea NBRC 14495.</title>
        <authorList>
            <person name="Komaki H."/>
            <person name="Tamura T."/>
        </authorList>
    </citation>
    <scope>NUCLEOTIDE SEQUENCE [LARGE SCALE GENOMIC DNA]</scope>
    <source>
        <strain evidence="1 2">NBRC 14495</strain>
    </source>
</reference>
<comment type="caution">
    <text evidence="1">The sequence shown here is derived from an EMBL/GenBank/DDBJ whole genome shotgun (WGS) entry which is preliminary data.</text>
</comment>
<keyword evidence="2" id="KW-1185">Reference proteome</keyword>